<accession>A0ABS5XXM9</accession>
<proteinExistence type="predicted"/>
<name>A0ABS5XXM9_9MICO</name>
<evidence type="ECO:0000313" key="1">
    <source>
        <dbReference type="EMBL" id="MBT8797853.1"/>
    </source>
</evidence>
<dbReference type="Proteomes" id="UP000740605">
    <property type="component" value="Unassembled WGS sequence"/>
</dbReference>
<dbReference type="EMBL" id="JAFLHG010000005">
    <property type="protein sequence ID" value="MBT8797853.1"/>
    <property type="molecule type" value="Genomic_DNA"/>
</dbReference>
<evidence type="ECO:0008006" key="3">
    <source>
        <dbReference type="Google" id="ProtNLM"/>
    </source>
</evidence>
<keyword evidence="2" id="KW-1185">Reference proteome</keyword>
<reference evidence="1 2" key="1">
    <citation type="submission" date="2021-03" db="EMBL/GenBank/DDBJ databases">
        <title>Microbacterium pauli sp. nov., isolated from microfiltered milk.</title>
        <authorList>
            <person name="Bellassi P."/>
            <person name="Fontana A."/>
            <person name="Callegari M.L."/>
            <person name="Lorenzo M."/>
            <person name="Cappa F."/>
        </authorList>
    </citation>
    <scope>NUCLEOTIDE SEQUENCE [LARGE SCALE GENOMIC DNA]</scope>
    <source>
        <strain evidence="1 2">DSM 18909</strain>
    </source>
</reference>
<protein>
    <recommendedName>
        <fullName evidence="3">Short-chain dehydrogenase</fullName>
    </recommendedName>
</protein>
<sequence length="77" mass="8283">MPTSTRRHCALLVRRTLESMYPGDAVGAVKDGTLQGYINERDAGRYSFAKATVAYAANLAPDSISGTFFDVNGPVGW</sequence>
<dbReference type="RefSeq" id="WP_215487090.1">
    <property type="nucleotide sequence ID" value="NZ_BAAAPJ010000005.1"/>
</dbReference>
<evidence type="ECO:0000313" key="2">
    <source>
        <dbReference type="Proteomes" id="UP000740605"/>
    </source>
</evidence>
<gene>
    <name evidence="1" type="ORF">J0P97_07180</name>
</gene>
<comment type="caution">
    <text evidence="1">The sequence shown here is derived from an EMBL/GenBank/DDBJ whole genome shotgun (WGS) entry which is preliminary data.</text>
</comment>
<organism evidence="1 2">
    <name type="scientific">Microbacterium flavum</name>
    <dbReference type="NCBI Taxonomy" id="415216"/>
    <lineage>
        <taxon>Bacteria</taxon>
        <taxon>Bacillati</taxon>
        <taxon>Actinomycetota</taxon>
        <taxon>Actinomycetes</taxon>
        <taxon>Micrococcales</taxon>
        <taxon>Microbacteriaceae</taxon>
        <taxon>Microbacterium</taxon>
    </lineage>
</organism>